<sequence length="104" mass="11512">MYGSPNDPIQTTAQAAQTGIGQVGTTPRSQYLQKRRLQFKIGSRGSEPGCFTWPRGIAVGPDNSIVVADSSNHRVQVCFRHFHLQTDSFSSGPEEMSNMFHELE</sequence>
<dbReference type="Pfam" id="PF01436">
    <property type="entry name" value="NHL"/>
    <property type="match status" value="1"/>
</dbReference>
<dbReference type="STRING" id="121845.A0A3Q0J1W8"/>
<evidence type="ECO:0000313" key="5">
    <source>
        <dbReference type="RefSeq" id="XP_026680938.1"/>
    </source>
</evidence>
<evidence type="ECO:0000256" key="3">
    <source>
        <dbReference type="SAM" id="MobiDB-lite"/>
    </source>
</evidence>
<dbReference type="Proteomes" id="UP000079169">
    <property type="component" value="Unplaced"/>
</dbReference>
<keyword evidence="1" id="KW-0677">Repeat</keyword>
<dbReference type="SUPFAM" id="SSF101898">
    <property type="entry name" value="NHL repeat"/>
    <property type="match status" value="1"/>
</dbReference>
<dbReference type="KEGG" id="dci:113468320"/>
<feature type="region of interest" description="Disordered" evidence="3">
    <location>
        <begin position="1"/>
        <end position="27"/>
    </location>
</feature>
<dbReference type="GeneID" id="113468320"/>
<feature type="repeat" description="NHL" evidence="2">
    <location>
        <begin position="38"/>
        <end position="77"/>
    </location>
</feature>
<keyword evidence="4" id="KW-1185">Reference proteome</keyword>
<dbReference type="AlphaFoldDB" id="A0A3Q0J1W8"/>
<evidence type="ECO:0000313" key="4">
    <source>
        <dbReference type="Proteomes" id="UP000079169"/>
    </source>
</evidence>
<protein>
    <submittedName>
        <fullName evidence="5">Uncharacterized protein LOC113468320</fullName>
    </submittedName>
</protein>
<dbReference type="RefSeq" id="XP_026680938.1">
    <property type="nucleotide sequence ID" value="XM_026825137.1"/>
</dbReference>
<dbReference type="Gene3D" id="2.120.10.30">
    <property type="entry name" value="TolB, C-terminal domain"/>
    <property type="match status" value="1"/>
</dbReference>
<accession>A0A3Q0J1W8</accession>
<gene>
    <name evidence="5" type="primary">LOC113468320</name>
</gene>
<feature type="compositionally biased region" description="Polar residues" evidence="3">
    <location>
        <begin position="7"/>
        <end position="27"/>
    </location>
</feature>
<dbReference type="PaxDb" id="121845-A0A3Q0J1W8"/>
<name>A0A3Q0J1W8_DIACI</name>
<reference evidence="5" key="1">
    <citation type="submission" date="2025-08" db="UniProtKB">
        <authorList>
            <consortium name="RefSeq"/>
        </authorList>
    </citation>
    <scope>IDENTIFICATION</scope>
</reference>
<evidence type="ECO:0000256" key="1">
    <source>
        <dbReference type="ARBA" id="ARBA00022737"/>
    </source>
</evidence>
<dbReference type="InterPro" id="IPR001258">
    <property type="entry name" value="NHL_repeat"/>
</dbReference>
<organism evidence="4 5">
    <name type="scientific">Diaphorina citri</name>
    <name type="common">Asian citrus psyllid</name>
    <dbReference type="NCBI Taxonomy" id="121845"/>
    <lineage>
        <taxon>Eukaryota</taxon>
        <taxon>Metazoa</taxon>
        <taxon>Ecdysozoa</taxon>
        <taxon>Arthropoda</taxon>
        <taxon>Hexapoda</taxon>
        <taxon>Insecta</taxon>
        <taxon>Pterygota</taxon>
        <taxon>Neoptera</taxon>
        <taxon>Paraneoptera</taxon>
        <taxon>Hemiptera</taxon>
        <taxon>Sternorrhyncha</taxon>
        <taxon>Psylloidea</taxon>
        <taxon>Psyllidae</taxon>
        <taxon>Diaphorininae</taxon>
        <taxon>Diaphorina</taxon>
    </lineage>
</organism>
<evidence type="ECO:0000256" key="2">
    <source>
        <dbReference type="PROSITE-ProRule" id="PRU00504"/>
    </source>
</evidence>
<dbReference type="PROSITE" id="PS51125">
    <property type="entry name" value="NHL"/>
    <property type="match status" value="1"/>
</dbReference>
<proteinExistence type="predicted"/>
<dbReference type="InterPro" id="IPR011042">
    <property type="entry name" value="6-blade_b-propeller_TolB-like"/>
</dbReference>